<dbReference type="Proteomes" id="UP001321749">
    <property type="component" value="Unassembled WGS sequence"/>
</dbReference>
<name>A0AAV9HDD3_9PEZI</name>
<evidence type="ECO:0000256" key="1">
    <source>
        <dbReference type="SAM" id="MobiDB-lite"/>
    </source>
</evidence>
<evidence type="ECO:0000313" key="3">
    <source>
        <dbReference type="Proteomes" id="UP001321749"/>
    </source>
</evidence>
<feature type="compositionally biased region" description="Basic residues" evidence="1">
    <location>
        <begin position="188"/>
        <end position="199"/>
    </location>
</feature>
<accession>A0AAV9HDD3</accession>
<sequence>MPAGEVSLGSIHLTGKGSRLSLALESSFAIWFPNTTRTDLPTATEISEASASGRLWISKAGSCRLDFMTLMNDKPLEDSSADPTMVSMIANLAAECQVWEEIGLELRLKHTSETKTPEHQGTAYFLHHPDLSSGLIAPHDVTVAHFQGLKCKINLLFEIIREETRGDGEEPDVGIVSREEPLQDQAPRHNHGLRKKPTRSAKGQEAMESACWKPKARRKPALKTKKLGDIEDLDDQDIAEMACLLDAGLRKLIGIKKASPGIKIIRTAHFPALIEVAPAVWDLRYLQSMAVHASIIPTIASGLSRLTNARSCSLRDKLERLTRGGFTDDSQKPGAGENASSEIKKRLWLSCQTKIQADPTKRLPSQRRINERHIGSDAAEWEMTEQYEVASPTDESSPNAFVGVDCHENEAEAYPFIGSEGELLDLPVANNIYQTMEPESGRSYDEPTYDQPTCSSEGDYFFMDTEGNLVPVEEDIGIVDDEEELEEWGSDYPVDDFHANDELEGDDQRYINNNDVRQGYLPYGEEGCYTTHSQEFAMPEYKGFEDAEREYEADVSDGTDQDDPDQKYSMYYEEQYSVGIRPEI</sequence>
<comment type="caution">
    <text evidence="2">The sequence shown here is derived from an EMBL/GenBank/DDBJ whole genome shotgun (WGS) entry which is preliminary data.</text>
</comment>
<reference evidence="2" key="2">
    <citation type="submission" date="2023-06" db="EMBL/GenBank/DDBJ databases">
        <authorList>
            <consortium name="Lawrence Berkeley National Laboratory"/>
            <person name="Mondo S.J."/>
            <person name="Hensen N."/>
            <person name="Bonometti L."/>
            <person name="Westerberg I."/>
            <person name="Brannstrom I.O."/>
            <person name="Guillou S."/>
            <person name="Cros-Aarteil S."/>
            <person name="Calhoun S."/>
            <person name="Haridas S."/>
            <person name="Kuo A."/>
            <person name="Pangilinan J."/>
            <person name="Riley R."/>
            <person name="Labutti K."/>
            <person name="Andreopoulos B."/>
            <person name="Lipzen A."/>
            <person name="Chen C."/>
            <person name="Yanf M."/>
            <person name="Daum C."/>
            <person name="Ng V."/>
            <person name="Clum A."/>
            <person name="Steindorff A."/>
            <person name="Ohm R."/>
            <person name="Martin F."/>
            <person name="Silar P."/>
            <person name="Natvig D."/>
            <person name="Lalanne C."/>
            <person name="Gautier V."/>
            <person name="Ament-Velasquez S.L."/>
            <person name="Kruys A."/>
            <person name="Hutchinson M.I."/>
            <person name="Powell A.J."/>
            <person name="Barry K."/>
            <person name="Miller A.N."/>
            <person name="Grigoriev I.V."/>
            <person name="Debuchy R."/>
            <person name="Gladieux P."/>
            <person name="Thoren M.H."/>
            <person name="Johannesson H."/>
        </authorList>
    </citation>
    <scope>NUCLEOTIDE SEQUENCE</scope>
    <source>
        <strain evidence="2">PSN324</strain>
    </source>
</reference>
<dbReference type="AlphaFoldDB" id="A0AAV9HDD3"/>
<reference evidence="2" key="1">
    <citation type="journal article" date="2023" name="Mol. Phylogenet. Evol.">
        <title>Genome-scale phylogeny and comparative genomics of the fungal order Sordariales.</title>
        <authorList>
            <person name="Hensen N."/>
            <person name="Bonometti L."/>
            <person name="Westerberg I."/>
            <person name="Brannstrom I.O."/>
            <person name="Guillou S."/>
            <person name="Cros-Aarteil S."/>
            <person name="Calhoun S."/>
            <person name="Haridas S."/>
            <person name="Kuo A."/>
            <person name="Mondo S."/>
            <person name="Pangilinan J."/>
            <person name="Riley R."/>
            <person name="LaButti K."/>
            <person name="Andreopoulos B."/>
            <person name="Lipzen A."/>
            <person name="Chen C."/>
            <person name="Yan M."/>
            <person name="Daum C."/>
            <person name="Ng V."/>
            <person name="Clum A."/>
            <person name="Steindorff A."/>
            <person name="Ohm R.A."/>
            <person name="Martin F."/>
            <person name="Silar P."/>
            <person name="Natvig D.O."/>
            <person name="Lalanne C."/>
            <person name="Gautier V."/>
            <person name="Ament-Velasquez S.L."/>
            <person name="Kruys A."/>
            <person name="Hutchinson M.I."/>
            <person name="Powell A.J."/>
            <person name="Barry K."/>
            <person name="Miller A.N."/>
            <person name="Grigoriev I.V."/>
            <person name="Debuchy R."/>
            <person name="Gladieux P."/>
            <person name="Hiltunen Thoren M."/>
            <person name="Johannesson H."/>
        </authorList>
    </citation>
    <scope>NUCLEOTIDE SEQUENCE</scope>
    <source>
        <strain evidence="2">PSN324</strain>
    </source>
</reference>
<keyword evidence="3" id="KW-1185">Reference proteome</keyword>
<organism evidence="2 3">
    <name type="scientific">Cladorrhinum samala</name>
    <dbReference type="NCBI Taxonomy" id="585594"/>
    <lineage>
        <taxon>Eukaryota</taxon>
        <taxon>Fungi</taxon>
        <taxon>Dikarya</taxon>
        <taxon>Ascomycota</taxon>
        <taxon>Pezizomycotina</taxon>
        <taxon>Sordariomycetes</taxon>
        <taxon>Sordariomycetidae</taxon>
        <taxon>Sordariales</taxon>
        <taxon>Podosporaceae</taxon>
        <taxon>Cladorrhinum</taxon>
    </lineage>
</organism>
<gene>
    <name evidence="2" type="ORF">QBC42DRAFT_313343</name>
</gene>
<feature type="compositionally biased region" description="Acidic residues" evidence="1">
    <location>
        <begin position="553"/>
        <end position="563"/>
    </location>
</feature>
<protein>
    <submittedName>
        <fullName evidence="2">Uncharacterized protein</fullName>
    </submittedName>
</protein>
<proteinExistence type="predicted"/>
<feature type="region of interest" description="Disordered" evidence="1">
    <location>
        <begin position="178"/>
        <end position="214"/>
    </location>
</feature>
<dbReference type="EMBL" id="MU865055">
    <property type="protein sequence ID" value="KAK4458822.1"/>
    <property type="molecule type" value="Genomic_DNA"/>
</dbReference>
<evidence type="ECO:0000313" key="2">
    <source>
        <dbReference type="EMBL" id="KAK4458822.1"/>
    </source>
</evidence>
<feature type="region of interest" description="Disordered" evidence="1">
    <location>
        <begin position="547"/>
        <end position="567"/>
    </location>
</feature>